<keyword evidence="3" id="KW-1185">Reference proteome</keyword>
<accession>A0A968GCB6</accession>
<organism evidence="2 3">
    <name type="scientific">Entomospira nematocerorum</name>
    <dbReference type="NCBI Taxonomy" id="2719987"/>
    <lineage>
        <taxon>Bacteria</taxon>
        <taxon>Pseudomonadati</taxon>
        <taxon>Spirochaetota</taxon>
        <taxon>Spirochaetia</taxon>
        <taxon>Spirochaetales</taxon>
        <taxon>Spirochaetaceae</taxon>
        <taxon>Entomospira</taxon>
    </lineage>
</organism>
<dbReference type="AlphaFoldDB" id="A0A968GCB6"/>
<dbReference type="Proteomes" id="UP000752013">
    <property type="component" value="Unassembled WGS sequence"/>
</dbReference>
<feature type="compositionally biased region" description="Polar residues" evidence="1">
    <location>
        <begin position="30"/>
        <end position="40"/>
    </location>
</feature>
<evidence type="ECO:0000313" key="3">
    <source>
        <dbReference type="Proteomes" id="UP000752013"/>
    </source>
</evidence>
<dbReference type="EMBL" id="JAATLK010000001">
    <property type="protein sequence ID" value="NIZ46467.1"/>
    <property type="molecule type" value="Genomic_DNA"/>
</dbReference>
<dbReference type="RefSeq" id="WP_167702932.1">
    <property type="nucleotide sequence ID" value="NZ_CP118168.1"/>
</dbReference>
<evidence type="ECO:0000256" key="1">
    <source>
        <dbReference type="SAM" id="MobiDB-lite"/>
    </source>
</evidence>
<reference evidence="2" key="1">
    <citation type="submission" date="2020-03" db="EMBL/GenBank/DDBJ databases">
        <title>Spirochaetal bacteria isolated from arthropods constitute a novel genus Entomospira genus novum within the order Spirochaetales.</title>
        <authorList>
            <person name="Grana-Miraglia L."/>
            <person name="Sikutova S."/>
            <person name="Fingerle V."/>
            <person name="Sing A."/>
            <person name="Castillo-Ramirez S."/>
            <person name="Margos G."/>
            <person name="Rudolf I."/>
        </authorList>
    </citation>
    <scope>NUCLEOTIDE SEQUENCE</scope>
    <source>
        <strain evidence="2">BR208</strain>
    </source>
</reference>
<gene>
    <name evidence="2" type="ORF">HCT46_00795</name>
</gene>
<feature type="region of interest" description="Disordered" evidence="1">
    <location>
        <begin position="1"/>
        <end position="70"/>
    </location>
</feature>
<proteinExistence type="predicted"/>
<comment type="caution">
    <text evidence="2">The sequence shown here is derived from an EMBL/GenBank/DDBJ whole genome shotgun (WGS) entry which is preliminary data.</text>
</comment>
<evidence type="ECO:0000313" key="2">
    <source>
        <dbReference type="EMBL" id="NIZ46467.1"/>
    </source>
</evidence>
<protein>
    <submittedName>
        <fullName evidence="2">Uncharacterized protein</fullName>
    </submittedName>
</protein>
<sequence length="199" mass="22230">MTTNQPAAQVKRKNSKSSSYRNDNKKNTQRDSLTNKGSSTLSKHSGKSKNKKKDLLPPPNGGIQRIASRPVYQKRDFPKAHITLKAIEAQCPICGKIIGNEKSALKFGDTAQPAHFNCVVQWLEKREQLEKNQYILYLGAGKFAVAVKQTSKQKNFTPTLVRTFTISDQASAMNPQQWERDLAITPECLVTLSRTTISP</sequence>
<name>A0A968GCB6_9SPIO</name>